<feature type="signal peptide" evidence="2">
    <location>
        <begin position="1"/>
        <end position="23"/>
    </location>
</feature>
<dbReference type="Proteomes" id="UP000006201">
    <property type="component" value="Unassembled WGS sequence"/>
</dbReference>
<dbReference type="Pfam" id="PF13505">
    <property type="entry name" value="OMP_b-brl"/>
    <property type="match status" value="1"/>
</dbReference>
<name>A4CC03_9GAMM</name>
<dbReference type="EMBL" id="AAOH01000005">
    <property type="protein sequence ID" value="EAR27890.1"/>
    <property type="molecule type" value="Genomic_DNA"/>
</dbReference>
<dbReference type="eggNOG" id="ENOG5032V85">
    <property type="taxonomic scope" value="Bacteria"/>
</dbReference>
<dbReference type="Gene3D" id="2.40.160.20">
    <property type="match status" value="1"/>
</dbReference>
<comment type="caution">
    <text evidence="4">The sequence shown here is derived from an EMBL/GenBank/DDBJ whole genome shotgun (WGS) entry which is preliminary data.</text>
</comment>
<feature type="chain" id="PRO_5002667358" description="Outer membrane protein beta-barrel domain-containing protein" evidence="2">
    <location>
        <begin position="24"/>
        <end position="233"/>
    </location>
</feature>
<evidence type="ECO:0000313" key="4">
    <source>
        <dbReference type="EMBL" id="EAR27890.1"/>
    </source>
</evidence>
<keyword evidence="1 2" id="KW-0732">Signal</keyword>
<feature type="domain" description="Outer membrane protein beta-barrel" evidence="3">
    <location>
        <begin position="74"/>
        <end position="223"/>
    </location>
</feature>
<evidence type="ECO:0000256" key="1">
    <source>
        <dbReference type="ARBA" id="ARBA00022729"/>
    </source>
</evidence>
<dbReference type="OrthoDB" id="6293954at2"/>
<accession>A4CC03</accession>
<reference evidence="4 5" key="1">
    <citation type="submission" date="2006-02" db="EMBL/GenBank/DDBJ databases">
        <authorList>
            <person name="Moran M.A."/>
            <person name="Kjelleberg S."/>
            <person name="Egan S."/>
            <person name="Saunders N."/>
            <person name="Thomas T."/>
            <person name="Ferriera S."/>
            <person name="Johnson J."/>
            <person name="Kravitz S."/>
            <person name="Halpern A."/>
            <person name="Remington K."/>
            <person name="Beeson K."/>
            <person name="Tran B."/>
            <person name="Rogers Y.-H."/>
            <person name="Friedman R."/>
            <person name="Venter J.C."/>
        </authorList>
    </citation>
    <scope>NUCLEOTIDE SEQUENCE [LARGE SCALE GENOMIC DNA]</scope>
    <source>
        <strain evidence="4 5">D2</strain>
    </source>
</reference>
<dbReference type="InterPro" id="IPR027385">
    <property type="entry name" value="Beta-barrel_OMP"/>
</dbReference>
<sequence length="233" mass="27179">MKQVLLTSVGSLLLTINSFSALGNSTQIEQTHTKEGRYFFNFAALTNHFEYENDDVRKKLPDKITSRLKDYQVTGNESDYINYSFAMGYYLQDNLALRFNYTADIEIDFLGDFDFLCFDCFVKDDKRDSYDIEMDMYEFDAIYYPYQYQDTWSVYVLGGLAVHKIDAKVYKSKGDTVPYIQTNVAQSTEVTLGGKLGFGLQYDFSPNWGVKLGYSYFSYMSIDKTYINWEYRL</sequence>
<dbReference type="SUPFAM" id="SSF56925">
    <property type="entry name" value="OMPA-like"/>
    <property type="match status" value="1"/>
</dbReference>
<dbReference type="InterPro" id="IPR011250">
    <property type="entry name" value="OMP/PagP_B-barrel"/>
</dbReference>
<dbReference type="HOGENOM" id="CLU_1189123_0_0_6"/>
<keyword evidence="5" id="KW-1185">Reference proteome</keyword>
<proteinExistence type="predicted"/>
<evidence type="ECO:0000259" key="3">
    <source>
        <dbReference type="Pfam" id="PF13505"/>
    </source>
</evidence>
<dbReference type="AlphaFoldDB" id="A4CC03"/>
<protein>
    <recommendedName>
        <fullName evidence="3">Outer membrane protein beta-barrel domain-containing protein</fullName>
    </recommendedName>
</protein>
<organism evidence="4 5">
    <name type="scientific">Pseudoalteromonas tunicata D2</name>
    <dbReference type="NCBI Taxonomy" id="87626"/>
    <lineage>
        <taxon>Bacteria</taxon>
        <taxon>Pseudomonadati</taxon>
        <taxon>Pseudomonadota</taxon>
        <taxon>Gammaproteobacteria</taxon>
        <taxon>Alteromonadales</taxon>
        <taxon>Pseudoalteromonadaceae</taxon>
        <taxon>Pseudoalteromonas</taxon>
    </lineage>
</organism>
<evidence type="ECO:0000313" key="5">
    <source>
        <dbReference type="Proteomes" id="UP000006201"/>
    </source>
</evidence>
<gene>
    <name evidence="4" type="ORF">PTD2_18750</name>
</gene>
<dbReference type="RefSeq" id="WP_009839722.1">
    <property type="nucleotide sequence ID" value="NZ_CH959301.1"/>
</dbReference>
<evidence type="ECO:0000256" key="2">
    <source>
        <dbReference type="SAM" id="SignalP"/>
    </source>
</evidence>